<dbReference type="EMBL" id="JALNMJ010000029">
    <property type="protein sequence ID" value="MCK7615692.1"/>
    <property type="molecule type" value="Genomic_DNA"/>
</dbReference>
<sequence>MKKITVAATTTFAIALVGVSLALSGGVKTDSELRRVDCQAITMFTPAQKKSAEELCANYGGVAEKDALPSDEGLVILVRNQPMGGFVGENTLH</sequence>
<feature type="chain" id="PRO_5045605412" evidence="1">
    <location>
        <begin position="23"/>
        <end position="93"/>
    </location>
</feature>
<comment type="caution">
    <text evidence="2">The sequence shown here is derived from an EMBL/GenBank/DDBJ whole genome shotgun (WGS) entry which is preliminary data.</text>
</comment>
<proteinExistence type="predicted"/>
<dbReference type="RefSeq" id="WP_248159463.1">
    <property type="nucleotide sequence ID" value="NZ_JALNMJ010000029.1"/>
</dbReference>
<reference evidence="2" key="1">
    <citation type="submission" date="2022-04" db="EMBL/GenBank/DDBJ databases">
        <title>Roseibium sp. CAU 1639 isolated from mud.</title>
        <authorList>
            <person name="Kim W."/>
        </authorList>
    </citation>
    <scope>NUCLEOTIDE SEQUENCE</scope>
    <source>
        <strain evidence="2">CAU 1639</strain>
    </source>
</reference>
<gene>
    <name evidence="2" type="ORF">M0H32_26320</name>
</gene>
<evidence type="ECO:0000313" key="2">
    <source>
        <dbReference type="EMBL" id="MCK7615692.1"/>
    </source>
</evidence>
<keyword evidence="3" id="KW-1185">Reference proteome</keyword>
<accession>A0ABT0H1X0</accession>
<evidence type="ECO:0000256" key="1">
    <source>
        <dbReference type="SAM" id="SignalP"/>
    </source>
</evidence>
<protein>
    <submittedName>
        <fullName evidence="2">Antitermination protein</fullName>
    </submittedName>
</protein>
<evidence type="ECO:0000313" key="3">
    <source>
        <dbReference type="Proteomes" id="UP001431221"/>
    </source>
</evidence>
<organism evidence="2 3">
    <name type="scientific">Roseibium sediminicola</name>
    <dbReference type="NCBI Taxonomy" id="2933272"/>
    <lineage>
        <taxon>Bacteria</taxon>
        <taxon>Pseudomonadati</taxon>
        <taxon>Pseudomonadota</taxon>
        <taxon>Alphaproteobacteria</taxon>
        <taxon>Hyphomicrobiales</taxon>
        <taxon>Stappiaceae</taxon>
        <taxon>Roseibium</taxon>
    </lineage>
</organism>
<feature type="signal peptide" evidence="1">
    <location>
        <begin position="1"/>
        <end position="22"/>
    </location>
</feature>
<keyword evidence="1" id="KW-0732">Signal</keyword>
<name>A0ABT0H1X0_9HYPH</name>
<dbReference type="Proteomes" id="UP001431221">
    <property type="component" value="Unassembled WGS sequence"/>
</dbReference>